<dbReference type="OrthoDB" id="9975959at2759"/>
<dbReference type="PANTHER" id="PTHR15822:SF4">
    <property type="entry name" value="TYROSYL-DNA PHOSPHODIESTERASE 2"/>
    <property type="match status" value="1"/>
</dbReference>
<dbReference type="Gramene" id="TraesARI1D03G00559980.1">
    <property type="protein sequence ID" value="TraesARI1D03G00559980.1"/>
    <property type="gene ID" value="TraesARI1D03G00559980"/>
</dbReference>
<evidence type="ECO:0000256" key="8">
    <source>
        <dbReference type="ARBA" id="ARBA00022842"/>
    </source>
</evidence>
<proteinExistence type="predicted"/>
<dbReference type="InterPro" id="IPR036691">
    <property type="entry name" value="Endo/exonu/phosph_ase_sf"/>
</dbReference>
<dbReference type="Gramene" id="TraesCS1D03G0882400.1">
    <property type="protein sequence ID" value="TraesCS1D03G0882400.1.CDS"/>
    <property type="gene ID" value="TraesCS1D03G0882400"/>
</dbReference>
<dbReference type="GO" id="GO:0046872">
    <property type="term" value="F:metal ion binding"/>
    <property type="evidence" value="ECO:0007669"/>
    <property type="project" value="UniProtKB-KW"/>
</dbReference>
<dbReference type="Gramene" id="TraesCLE_scaffold_016573_01G000300.1">
    <property type="protein sequence ID" value="TraesCLE_scaffold_016573_01G000300.1"/>
    <property type="gene ID" value="TraesCLE_scaffold_016573_01G000300"/>
</dbReference>
<dbReference type="PANTHER" id="PTHR15822">
    <property type="entry name" value="TRAF AND TNF RECEPTOR-ASSOCIATED PROTEIN"/>
    <property type="match status" value="1"/>
</dbReference>
<dbReference type="GO" id="GO:0016787">
    <property type="term" value="F:hydrolase activity"/>
    <property type="evidence" value="ECO:0007669"/>
    <property type="project" value="UniProtKB-KW"/>
</dbReference>
<evidence type="ECO:0000256" key="10">
    <source>
        <dbReference type="ARBA" id="ARBA00023242"/>
    </source>
</evidence>
<dbReference type="Gramene" id="TraesCAD_scaffold_015913_01G000200.1">
    <property type="protein sequence ID" value="TraesCAD_scaffold_015913_01G000200.1"/>
    <property type="gene ID" value="TraesCAD_scaffold_015913_01G000200"/>
</dbReference>
<protein>
    <recommendedName>
        <fullName evidence="11">Endonuclease/exonuclease/phosphatase domain-containing protein</fullName>
    </recommendedName>
</protein>
<evidence type="ECO:0000256" key="9">
    <source>
        <dbReference type="ARBA" id="ARBA00023204"/>
    </source>
</evidence>
<dbReference type="Gramene" id="TraesCS1D02G379100.1">
    <property type="protein sequence ID" value="TraesCS1D02G379100.1"/>
    <property type="gene ID" value="TraesCS1D02G379100"/>
</dbReference>
<keyword evidence="8" id="KW-0460">Magnesium</keyword>
<evidence type="ECO:0000256" key="4">
    <source>
        <dbReference type="ARBA" id="ARBA00022722"/>
    </source>
</evidence>
<evidence type="ECO:0000256" key="5">
    <source>
        <dbReference type="ARBA" id="ARBA00022723"/>
    </source>
</evidence>
<comment type="subcellular location">
    <subcellularLocation>
        <location evidence="3">Nucleus</location>
        <location evidence="3">PML body</location>
    </subcellularLocation>
</comment>
<dbReference type="AlphaFoldDB" id="A0A3B6A023"/>
<reference evidence="12" key="1">
    <citation type="submission" date="2018-08" db="EMBL/GenBank/DDBJ databases">
        <authorList>
            <person name="Rossello M."/>
        </authorList>
    </citation>
    <scope>NUCLEOTIDE SEQUENCE [LARGE SCALE GENOMIC DNA]</scope>
    <source>
        <strain evidence="12">cv. Chinese Spring</strain>
    </source>
</reference>
<keyword evidence="10" id="KW-0539">Nucleus</keyword>
<comment type="cofactor">
    <cofactor evidence="2">
        <name>Mg(2+)</name>
        <dbReference type="ChEBI" id="CHEBI:18420"/>
    </cofactor>
</comment>
<dbReference type="Pfam" id="PF03372">
    <property type="entry name" value="Exo_endo_phos"/>
    <property type="match status" value="1"/>
</dbReference>
<evidence type="ECO:0000313" key="12">
    <source>
        <dbReference type="EnsemblPlants" id="TraesCS1D02G379100.1"/>
    </source>
</evidence>
<dbReference type="Gramene" id="TraesROB_scaffold_019734_01G000200.1">
    <property type="protein sequence ID" value="TraesROB_scaffold_019734_01G000200.1"/>
    <property type="gene ID" value="TraesROB_scaffold_019734_01G000200"/>
</dbReference>
<name>A0A3B6A023_WHEAT</name>
<dbReference type="CDD" id="cd09080">
    <property type="entry name" value="TDP2"/>
    <property type="match status" value="1"/>
</dbReference>
<dbReference type="SMR" id="A0A3B6A023"/>
<feature type="domain" description="Endonuclease/exonuclease/phosphatase" evidence="11">
    <location>
        <begin position="26"/>
        <end position="305"/>
    </location>
</feature>
<dbReference type="Gramene" id="TraesRN1D0100932800.1">
    <property type="protein sequence ID" value="TraesRN1D0100932800.1"/>
    <property type="gene ID" value="TraesRN1D0100932800"/>
</dbReference>
<dbReference type="InterPro" id="IPR005135">
    <property type="entry name" value="Endo/exonuclease/phosphatase"/>
</dbReference>
<evidence type="ECO:0000256" key="7">
    <source>
        <dbReference type="ARBA" id="ARBA00022801"/>
    </source>
</evidence>
<dbReference type="Gramene" id="TraesWEE_scaffold_027009_01G000300.1">
    <property type="protein sequence ID" value="TraesWEE_scaffold_027009_01G000300.1"/>
    <property type="gene ID" value="TraesWEE_scaffold_027009_01G000300"/>
</dbReference>
<sequence>MFAGKTEYLSTGDSKTSLCSKAIKIMTYNVCSGKDYKLHNRILALGDIIRHHSPDLICLQEVTPEIHGFLEKSDWWPEYKCLMSRGMDYTEAGMVCSNTRKPLSKRQKQRSYFCMQMSKLPVDSFDGVPFSDSVMGRELCMANINIGGVTLVLGTSHLESPSRPRLRSNERVAQAKESLILLGGRGSCNLIFCGDMNWDDKTDGPFPLPDGWVDAWAELKPGEDGWTYDTEANAMLSAVVHKRQLRLDRFVCKLPDFEVQGIEMVGKEPIPGVLYVKVDVARWKSKEKICRQRRERMLPVLPSDHFGLVLTVTPQPGSCAPSE</sequence>
<reference evidence="12" key="2">
    <citation type="submission" date="2018-10" db="UniProtKB">
        <authorList>
            <consortium name="EnsemblPlants"/>
        </authorList>
    </citation>
    <scope>IDENTIFICATION</scope>
</reference>
<organism evidence="12">
    <name type="scientific">Triticum aestivum</name>
    <name type="common">Wheat</name>
    <dbReference type="NCBI Taxonomy" id="4565"/>
    <lineage>
        <taxon>Eukaryota</taxon>
        <taxon>Viridiplantae</taxon>
        <taxon>Streptophyta</taxon>
        <taxon>Embryophyta</taxon>
        <taxon>Tracheophyta</taxon>
        <taxon>Spermatophyta</taxon>
        <taxon>Magnoliopsida</taxon>
        <taxon>Liliopsida</taxon>
        <taxon>Poales</taxon>
        <taxon>Poaceae</taxon>
        <taxon>BOP clade</taxon>
        <taxon>Pooideae</taxon>
        <taxon>Triticodae</taxon>
        <taxon>Triticeae</taxon>
        <taxon>Triticinae</taxon>
        <taxon>Triticum</taxon>
    </lineage>
</organism>
<dbReference type="EnsemblPlants" id="TraesCS1D02G379100.1">
    <property type="protein sequence ID" value="TraesCS1D02G379100.1"/>
    <property type="gene ID" value="TraesCS1D02G379100"/>
</dbReference>
<dbReference type="OMA" id="MAMERAY"/>
<dbReference type="SUPFAM" id="SSF56219">
    <property type="entry name" value="DNase I-like"/>
    <property type="match status" value="1"/>
</dbReference>
<keyword evidence="7" id="KW-0378">Hydrolase</keyword>
<evidence type="ECO:0000256" key="3">
    <source>
        <dbReference type="ARBA" id="ARBA00004322"/>
    </source>
</evidence>
<evidence type="ECO:0000259" key="11">
    <source>
        <dbReference type="Pfam" id="PF03372"/>
    </source>
</evidence>
<keyword evidence="5" id="KW-0479">Metal-binding</keyword>
<evidence type="ECO:0000256" key="2">
    <source>
        <dbReference type="ARBA" id="ARBA00001946"/>
    </source>
</evidence>
<dbReference type="GO" id="GO:0006281">
    <property type="term" value="P:DNA repair"/>
    <property type="evidence" value="ECO:0007669"/>
    <property type="project" value="UniProtKB-KW"/>
</dbReference>
<keyword evidence="6" id="KW-0227">DNA damage</keyword>
<keyword evidence="4" id="KW-0540">Nuclease</keyword>
<accession>A0A3B6A023</accession>
<dbReference type="GO" id="GO:0004518">
    <property type="term" value="F:nuclease activity"/>
    <property type="evidence" value="ECO:0007669"/>
    <property type="project" value="UniProtKB-KW"/>
</dbReference>
<dbReference type="InterPro" id="IPR051547">
    <property type="entry name" value="TDP2-like"/>
</dbReference>
<keyword evidence="9" id="KW-0234">DNA repair</keyword>
<comment type="cofactor">
    <cofactor evidence="1">
        <name>Mn(2+)</name>
        <dbReference type="ChEBI" id="CHEBI:29035"/>
    </cofactor>
</comment>
<dbReference type="FunFam" id="3.60.10.10:FF:000058">
    <property type="entry name" value="Tyrosyl-DNA phosphodiesterase 2"/>
    <property type="match status" value="1"/>
</dbReference>
<evidence type="ECO:0000313" key="13">
    <source>
        <dbReference type="Proteomes" id="UP000019116"/>
    </source>
</evidence>
<evidence type="ECO:0000256" key="6">
    <source>
        <dbReference type="ARBA" id="ARBA00022763"/>
    </source>
</evidence>
<dbReference type="Gene3D" id="3.60.10.10">
    <property type="entry name" value="Endonuclease/exonuclease/phosphatase"/>
    <property type="match status" value="1"/>
</dbReference>
<evidence type="ECO:0000256" key="1">
    <source>
        <dbReference type="ARBA" id="ARBA00001936"/>
    </source>
</evidence>
<keyword evidence="13" id="KW-1185">Reference proteome</keyword>
<dbReference type="Proteomes" id="UP000019116">
    <property type="component" value="Chromosome 1D"/>
</dbReference>